<dbReference type="PANTHER" id="PTHR33121">
    <property type="entry name" value="CYCLIC DI-GMP PHOSPHODIESTERASE PDEF"/>
    <property type="match status" value="1"/>
</dbReference>
<dbReference type="InterPro" id="IPR050706">
    <property type="entry name" value="Cyclic-di-GMP_PDE-like"/>
</dbReference>
<feature type="domain" description="HAMP" evidence="3">
    <location>
        <begin position="170"/>
        <end position="221"/>
    </location>
</feature>
<dbReference type="GO" id="GO:0071111">
    <property type="term" value="F:cyclic-guanylate-specific phosphodiesterase activity"/>
    <property type="evidence" value="ECO:0007669"/>
    <property type="project" value="InterPro"/>
</dbReference>
<dbReference type="CDD" id="cd01948">
    <property type="entry name" value="EAL"/>
    <property type="match status" value="1"/>
</dbReference>
<sequence>MSLIKQLWLIIVGLVLLSFGASLFIGVTTSRAYIEQEVRIKNADNANALALTLTQMPKDAVTIELLIAAQFDTGYYRRIELRSPDGEIIESRRASDAIGDVPAWFVSLVDFDVAPGVAMVQDGWQQFGTLSVESQHSYAYRSLWRSTWRLAGWFTLAGLASLLLGGLLVRSIRQPLHRVVEQARNIGMRRFTTSRVPRTRELGEVVEAMNQLAGDVGDMLGRESQQLDSLRRRLQHDAVTGALNRDAFLAQLQIHLESQDFRASGCLALVRVGRLGQLNETLGHDNTDALLRELADSLGQLAQVHGSGLVGRLNGSDFALLLAGLDDREFVQRELTARLDALAGSREAPIALHGAIDHYVQGDRRRELLSGLDGALSQIERDAQQGLTVVDDDRPKSLFTTHAEWREALQTAIREGVQLAHYPVLDPQGKLLHYECPSRLRLRQRWQPAGTFIPWVSRLGLDVALDLAVVDAALQNIAHRHQATAINLSPASIRDGRFVLELHARLGIRPEASRQLWLELPGQLIIQELDGFRSLCRELRPMGCQLGLKNVGAEFTHLADLHDLGLAFLKIDSSLVKGVQETHERQTILRGMATLCHSLGILAVAEGVETQDETHVLFQLGFDGVTGPGVNRLDTFLPPSDS</sequence>
<dbReference type="PROSITE" id="PS50885">
    <property type="entry name" value="HAMP"/>
    <property type="match status" value="1"/>
</dbReference>
<dbReference type="SMART" id="SM00267">
    <property type="entry name" value="GGDEF"/>
    <property type="match status" value="1"/>
</dbReference>
<dbReference type="Pfam" id="PF00672">
    <property type="entry name" value="HAMP"/>
    <property type="match status" value="1"/>
</dbReference>
<dbReference type="PANTHER" id="PTHR33121:SF23">
    <property type="entry name" value="CYCLIC DI-GMP PHOSPHODIESTERASE PDEB"/>
    <property type="match status" value="1"/>
</dbReference>
<dbReference type="InterPro" id="IPR035919">
    <property type="entry name" value="EAL_sf"/>
</dbReference>
<accession>A0A7W5G6D1</accession>
<dbReference type="Pfam" id="PF16448">
    <property type="entry name" value="LapD_MoxY_N"/>
    <property type="match status" value="1"/>
</dbReference>
<name>A0A7W5G6D1_9GAMM</name>
<dbReference type="Gene3D" id="3.20.20.450">
    <property type="entry name" value="EAL domain"/>
    <property type="match status" value="1"/>
</dbReference>
<dbReference type="Proteomes" id="UP000525987">
    <property type="component" value="Unassembled WGS sequence"/>
</dbReference>
<protein>
    <submittedName>
        <fullName evidence="5">Diguanylate cyclase (GGDEF)-like protein</fullName>
    </submittedName>
</protein>
<keyword evidence="6" id="KW-1185">Reference proteome</keyword>
<dbReference type="PROSITE" id="PS50887">
    <property type="entry name" value="GGDEF"/>
    <property type="match status" value="1"/>
</dbReference>
<dbReference type="InterPro" id="IPR043128">
    <property type="entry name" value="Rev_trsase/Diguanyl_cyclase"/>
</dbReference>
<proteinExistence type="predicted"/>
<dbReference type="InterPro" id="IPR029787">
    <property type="entry name" value="Nucleotide_cyclase"/>
</dbReference>
<dbReference type="InterPro" id="IPR003660">
    <property type="entry name" value="HAMP_dom"/>
</dbReference>
<feature type="domain" description="EAL" evidence="2">
    <location>
        <begin position="398"/>
        <end position="642"/>
    </location>
</feature>
<dbReference type="CDD" id="cd06225">
    <property type="entry name" value="HAMP"/>
    <property type="match status" value="1"/>
</dbReference>
<dbReference type="Pfam" id="PF00563">
    <property type="entry name" value="EAL"/>
    <property type="match status" value="1"/>
</dbReference>
<evidence type="ECO:0000313" key="5">
    <source>
        <dbReference type="EMBL" id="MBB3142069.1"/>
    </source>
</evidence>
<keyword evidence="1" id="KW-0472">Membrane</keyword>
<dbReference type="AlphaFoldDB" id="A0A7W5G6D1"/>
<keyword evidence="1" id="KW-1133">Transmembrane helix</keyword>
<evidence type="ECO:0000259" key="2">
    <source>
        <dbReference type="PROSITE" id="PS50883"/>
    </source>
</evidence>
<reference evidence="5 6" key="1">
    <citation type="submission" date="2020-08" db="EMBL/GenBank/DDBJ databases">
        <title>Genomic Encyclopedia of Type Strains, Phase III (KMG-III): the genomes of soil and plant-associated and newly described type strains.</title>
        <authorList>
            <person name="Whitman W."/>
        </authorList>
    </citation>
    <scope>NUCLEOTIDE SEQUENCE [LARGE SCALE GENOMIC DNA]</scope>
    <source>
        <strain evidence="5 6">CECT 5995</strain>
    </source>
</reference>
<gene>
    <name evidence="5" type="ORF">FHR96_002954</name>
</gene>
<organism evidence="5 6">
    <name type="scientific">Halomonas organivorans</name>
    <dbReference type="NCBI Taxonomy" id="257772"/>
    <lineage>
        <taxon>Bacteria</taxon>
        <taxon>Pseudomonadati</taxon>
        <taxon>Pseudomonadota</taxon>
        <taxon>Gammaproteobacteria</taxon>
        <taxon>Oceanospirillales</taxon>
        <taxon>Halomonadaceae</taxon>
        <taxon>Halomonas</taxon>
    </lineage>
</organism>
<feature type="transmembrane region" description="Helical" evidence="1">
    <location>
        <begin position="6"/>
        <end position="27"/>
    </location>
</feature>
<dbReference type="Gene3D" id="3.30.70.270">
    <property type="match status" value="1"/>
</dbReference>
<dbReference type="InterPro" id="IPR032244">
    <property type="entry name" value="LapD_MoxY_N"/>
</dbReference>
<dbReference type="SUPFAM" id="SSF55073">
    <property type="entry name" value="Nucleotide cyclase"/>
    <property type="match status" value="1"/>
</dbReference>
<evidence type="ECO:0000259" key="3">
    <source>
        <dbReference type="PROSITE" id="PS50885"/>
    </source>
</evidence>
<dbReference type="Gene3D" id="6.20.270.20">
    <property type="entry name" value="LapD/MoxY periplasmic domain"/>
    <property type="match status" value="1"/>
</dbReference>
<dbReference type="RefSeq" id="WP_183388418.1">
    <property type="nucleotide sequence ID" value="NZ_JACHXM010000016.1"/>
</dbReference>
<dbReference type="InterPro" id="IPR001633">
    <property type="entry name" value="EAL_dom"/>
</dbReference>
<dbReference type="InterPro" id="IPR042461">
    <property type="entry name" value="LapD_MoxY_peri_C"/>
</dbReference>
<dbReference type="Gene3D" id="3.30.110.200">
    <property type="match status" value="1"/>
</dbReference>
<dbReference type="SMART" id="SM00052">
    <property type="entry name" value="EAL"/>
    <property type="match status" value="1"/>
</dbReference>
<evidence type="ECO:0000313" key="6">
    <source>
        <dbReference type="Proteomes" id="UP000525987"/>
    </source>
</evidence>
<evidence type="ECO:0000259" key="4">
    <source>
        <dbReference type="PROSITE" id="PS50887"/>
    </source>
</evidence>
<dbReference type="Pfam" id="PF00990">
    <property type="entry name" value="GGDEF"/>
    <property type="match status" value="1"/>
</dbReference>
<dbReference type="InterPro" id="IPR000160">
    <property type="entry name" value="GGDEF_dom"/>
</dbReference>
<dbReference type="PROSITE" id="PS50883">
    <property type="entry name" value="EAL"/>
    <property type="match status" value="1"/>
</dbReference>
<dbReference type="GO" id="GO:0007165">
    <property type="term" value="P:signal transduction"/>
    <property type="evidence" value="ECO:0007669"/>
    <property type="project" value="InterPro"/>
</dbReference>
<feature type="domain" description="GGDEF" evidence="4">
    <location>
        <begin position="263"/>
        <end position="392"/>
    </location>
</feature>
<keyword evidence="1" id="KW-0812">Transmembrane</keyword>
<comment type="caution">
    <text evidence="5">The sequence shown here is derived from an EMBL/GenBank/DDBJ whole genome shotgun (WGS) entry which is preliminary data.</text>
</comment>
<dbReference type="GO" id="GO:0016020">
    <property type="term" value="C:membrane"/>
    <property type="evidence" value="ECO:0007669"/>
    <property type="project" value="InterPro"/>
</dbReference>
<dbReference type="EMBL" id="JACHXM010000016">
    <property type="protein sequence ID" value="MBB3142069.1"/>
    <property type="molecule type" value="Genomic_DNA"/>
</dbReference>
<evidence type="ECO:0000256" key="1">
    <source>
        <dbReference type="SAM" id="Phobius"/>
    </source>
</evidence>
<dbReference type="SUPFAM" id="SSF141868">
    <property type="entry name" value="EAL domain-like"/>
    <property type="match status" value="1"/>
</dbReference>